<protein>
    <recommendedName>
        <fullName evidence="6">GAR domain-containing protein</fullName>
    </recommendedName>
</protein>
<evidence type="ECO:0000259" key="6">
    <source>
        <dbReference type="PROSITE" id="PS51460"/>
    </source>
</evidence>
<dbReference type="PROSITE" id="PS51460">
    <property type="entry name" value="GAR"/>
    <property type="match status" value="1"/>
</dbReference>
<evidence type="ECO:0000313" key="8">
    <source>
        <dbReference type="Proteomes" id="UP000187209"/>
    </source>
</evidence>
<comment type="caution">
    <text evidence="7">The sequence shown here is derived from an EMBL/GenBank/DDBJ whole genome shotgun (WGS) entry which is preliminary data.</text>
</comment>
<comment type="subcellular location">
    <subcellularLocation>
        <location evidence="1">Cytoplasm</location>
        <location evidence="1">Cytoskeleton</location>
    </subcellularLocation>
</comment>
<evidence type="ECO:0000256" key="2">
    <source>
        <dbReference type="ARBA" id="ARBA00022490"/>
    </source>
</evidence>
<accession>A0A1R2BJJ4</accession>
<dbReference type="GO" id="GO:0005856">
    <property type="term" value="C:cytoskeleton"/>
    <property type="evidence" value="ECO:0007669"/>
    <property type="project" value="UniProtKB-SubCell"/>
</dbReference>
<evidence type="ECO:0000256" key="1">
    <source>
        <dbReference type="ARBA" id="ARBA00004245"/>
    </source>
</evidence>
<gene>
    <name evidence="7" type="ORF">SteCoe_23602</name>
</gene>
<dbReference type="Pfam" id="PF02187">
    <property type="entry name" value="GAS2"/>
    <property type="match status" value="1"/>
</dbReference>
<feature type="compositionally biased region" description="Low complexity" evidence="5">
    <location>
        <begin position="640"/>
        <end position="654"/>
    </location>
</feature>
<dbReference type="InterPro" id="IPR003108">
    <property type="entry name" value="GAR_dom"/>
</dbReference>
<sequence>MVNSLSTTLLNVLGLSSPSHVEQIISDQKTLLKLHEAYASTFDLTPSSITFNVISENNIQASGSLSLESLNNSTAQTLWLRCKDASTSSRDIKIKITVIKNISEGRNDECPYLALLSSGKADDLISKRLEERLQKCEKKVMKINFEPDAPPRLGTEVKIYEVENLTELDTGRLEGIGGDQIKKQVKIISEEVKKIGLNPVQEHRDELRNQVIERTSQQQDFERFTEDAVLEVTELISEMWELEEQRTNVMQKIMDEENRIREHHIEIDTLNGQLAGLQRDILMMKALRVRYRDLENLYTSEESFLENSIKARGDLDKKFQDGKHAADTVRGKNDKLIEKLHNEAMEYYDKLKSILGNEKGLVEHNQNLKNALSELKVKLSDKSLEDSPDVSLASNDRYSCISKLQTLQTDAFEHDQESKLKYKSALDQKHSSYEALIGLYKVLENQSQSCLSKHLERYLSTNELTFLEQSCCIQGDISNLTESLTKFLKFYATSNKSALGYLDSTSSQILKETVNIKDQCNKINDIMNNVVEKDSEVDHIKAVMGEIKLRHPPFIPKLDDPIDVALFEFIKSCEEPIPIPFTREESGIYLFGTKRIFLKLENGNIVIRIGGGFTSIQNFIEVYTPIELQRQEEVIEETNPQFRSSQARFSQSPQKGMSPQRAVRILQGAVEVGSSGTPLKSTSPFRKTPSKK</sequence>
<evidence type="ECO:0000256" key="3">
    <source>
        <dbReference type="ARBA" id="ARBA00023212"/>
    </source>
</evidence>
<feature type="domain" description="GAR" evidence="6">
    <location>
        <begin position="553"/>
        <end position="627"/>
    </location>
</feature>
<proteinExistence type="predicted"/>
<dbReference type="AlphaFoldDB" id="A0A1R2BJJ4"/>
<keyword evidence="3" id="KW-0206">Cytoskeleton</keyword>
<keyword evidence="8" id="KW-1185">Reference proteome</keyword>
<reference evidence="7 8" key="1">
    <citation type="submission" date="2016-11" db="EMBL/GenBank/DDBJ databases">
        <title>The macronuclear genome of Stentor coeruleus: a giant cell with tiny introns.</title>
        <authorList>
            <person name="Slabodnick M."/>
            <person name="Ruby J.G."/>
            <person name="Reiff S.B."/>
            <person name="Swart E.C."/>
            <person name="Gosai S."/>
            <person name="Prabakaran S."/>
            <person name="Witkowska E."/>
            <person name="Larue G.E."/>
            <person name="Fisher S."/>
            <person name="Freeman R.M."/>
            <person name="Gunawardena J."/>
            <person name="Chu W."/>
            <person name="Stover N.A."/>
            <person name="Gregory B.D."/>
            <person name="Nowacki M."/>
            <person name="Derisi J."/>
            <person name="Roy S.W."/>
            <person name="Marshall W.F."/>
            <person name="Sood P."/>
        </authorList>
    </citation>
    <scope>NUCLEOTIDE SEQUENCE [LARGE SCALE GENOMIC DNA]</scope>
    <source>
        <strain evidence="7">WM001</strain>
    </source>
</reference>
<evidence type="ECO:0000256" key="5">
    <source>
        <dbReference type="SAM" id="MobiDB-lite"/>
    </source>
</evidence>
<keyword evidence="4" id="KW-0175">Coiled coil</keyword>
<keyword evidence="2" id="KW-0963">Cytoplasm</keyword>
<feature type="coiled-coil region" evidence="4">
    <location>
        <begin position="239"/>
        <end position="280"/>
    </location>
</feature>
<name>A0A1R2BJJ4_9CILI</name>
<dbReference type="EMBL" id="MPUH01000603">
    <property type="protein sequence ID" value="OMJ76932.1"/>
    <property type="molecule type" value="Genomic_DNA"/>
</dbReference>
<organism evidence="7 8">
    <name type="scientific">Stentor coeruleus</name>
    <dbReference type="NCBI Taxonomy" id="5963"/>
    <lineage>
        <taxon>Eukaryota</taxon>
        <taxon>Sar</taxon>
        <taxon>Alveolata</taxon>
        <taxon>Ciliophora</taxon>
        <taxon>Postciliodesmatophora</taxon>
        <taxon>Heterotrichea</taxon>
        <taxon>Heterotrichida</taxon>
        <taxon>Stentoridae</taxon>
        <taxon>Stentor</taxon>
    </lineage>
</organism>
<dbReference type="InterPro" id="IPR036534">
    <property type="entry name" value="GAR_dom_sf"/>
</dbReference>
<dbReference type="GO" id="GO:0008017">
    <property type="term" value="F:microtubule binding"/>
    <property type="evidence" value="ECO:0007669"/>
    <property type="project" value="InterPro"/>
</dbReference>
<dbReference type="OrthoDB" id="298720at2759"/>
<feature type="region of interest" description="Disordered" evidence="5">
    <location>
        <begin position="639"/>
        <end position="692"/>
    </location>
</feature>
<dbReference type="Proteomes" id="UP000187209">
    <property type="component" value="Unassembled WGS sequence"/>
</dbReference>
<evidence type="ECO:0000313" key="7">
    <source>
        <dbReference type="EMBL" id="OMJ76932.1"/>
    </source>
</evidence>
<evidence type="ECO:0000256" key="4">
    <source>
        <dbReference type="SAM" id="Coils"/>
    </source>
</evidence>
<dbReference type="SUPFAM" id="SSF143575">
    <property type="entry name" value="GAS2 domain-like"/>
    <property type="match status" value="1"/>
</dbReference>
<feature type="compositionally biased region" description="Polar residues" evidence="5">
    <location>
        <begin position="674"/>
        <end position="685"/>
    </location>
</feature>
<dbReference type="Gene3D" id="3.30.920.20">
    <property type="entry name" value="Gas2-like domain"/>
    <property type="match status" value="1"/>
</dbReference>